<dbReference type="Proteomes" id="UP000308600">
    <property type="component" value="Unassembled WGS sequence"/>
</dbReference>
<evidence type="ECO:0000313" key="2">
    <source>
        <dbReference type="Proteomes" id="UP000308600"/>
    </source>
</evidence>
<evidence type="ECO:0000313" key="1">
    <source>
        <dbReference type="EMBL" id="TFK67961.1"/>
    </source>
</evidence>
<protein>
    <submittedName>
        <fullName evidence="1">Uncharacterized protein</fullName>
    </submittedName>
</protein>
<dbReference type="EMBL" id="ML208363">
    <property type="protein sequence ID" value="TFK67961.1"/>
    <property type="molecule type" value="Genomic_DNA"/>
</dbReference>
<name>A0ACD3AR27_9AGAR</name>
<keyword evidence="2" id="KW-1185">Reference proteome</keyword>
<organism evidence="1 2">
    <name type="scientific">Pluteus cervinus</name>
    <dbReference type="NCBI Taxonomy" id="181527"/>
    <lineage>
        <taxon>Eukaryota</taxon>
        <taxon>Fungi</taxon>
        <taxon>Dikarya</taxon>
        <taxon>Basidiomycota</taxon>
        <taxon>Agaricomycotina</taxon>
        <taxon>Agaricomycetes</taxon>
        <taxon>Agaricomycetidae</taxon>
        <taxon>Agaricales</taxon>
        <taxon>Pluteineae</taxon>
        <taxon>Pluteaceae</taxon>
        <taxon>Pluteus</taxon>
    </lineage>
</organism>
<accession>A0ACD3AR27</accession>
<sequence>MHLVLAHVLQGDGALTCTGFDVIILPSLRSLSITGTLLAQDLDILSHLSFPATTTLQFYSETKTDTAITALSNLLTVHKASRNWELSPSTMFNVELGLCCNVLHITINPEGPRRGRKFLVEFHVVGEWRGTIDQIHDGPATAAIFSALPLDFIASFKTDCNISPSAWATIFGPLPNLKHITAAGSSAVNVLSAITDDFNARFPAALGSNSVSTTRKRKKAKGKGSGRRKIVPMEPMPSSQMIDWEPIFPVLEKITLFNTVFAASSANLLEALRERKGFGTVIKTISFNSDQNIDVGTKEALREVGTALWDGYGLLSSWLRDLYN</sequence>
<proteinExistence type="predicted"/>
<gene>
    <name evidence="1" type="ORF">BDN72DRAFT_898554</name>
</gene>
<reference evidence="1 2" key="1">
    <citation type="journal article" date="2019" name="Nat. Ecol. Evol.">
        <title>Megaphylogeny resolves global patterns of mushroom evolution.</title>
        <authorList>
            <person name="Varga T."/>
            <person name="Krizsan K."/>
            <person name="Foldi C."/>
            <person name="Dima B."/>
            <person name="Sanchez-Garcia M."/>
            <person name="Sanchez-Ramirez S."/>
            <person name="Szollosi G.J."/>
            <person name="Szarkandi J.G."/>
            <person name="Papp V."/>
            <person name="Albert L."/>
            <person name="Andreopoulos W."/>
            <person name="Angelini C."/>
            <person name="Antonin V."/>
            <person name="Barry K.W."/>
            <person name="Bougher N.L."/>
            <person name="Buchanan P."/>
            <person name="Buyck B."/>
            <person name="Bense V."/>
            <person name="Catcheside P."/>
            <person name="Chovatia M."/>
            <person name="Cooper J."/>
            <person name="Damon W."/>
            <person name="Desjardin D."/>
            <person name="Finy P."/>
            <person name="Geml J."/>
            <person name="Haridas S."/>
            <person name="Hughes K."/>
            <person name="Justo A."/>
            <person name="Karasinski D."/>
            <person name="Kautmanova I."/>
            <person name="Kiss B."/>
            <person name="Kocsube S."/>
            <person name="Kotiranta H."/>
            <person name="LaButti K.M."/>
            <person name="Lechner B.E."/>
            <person name="Liimatainen K."/>
            <person name="Lipzen A."/>
            <person name="Lukacs Z."/>
            <person name="Mihaltcheva S."/>
            <person name="Morgado L.N."/>
            <person name="Niskanen T."/>
            <person name="Noordeloos M.E."/>
            <person name="Ohm R.A."/>
            <person name="Ortiz-Santana B."/>
            <person name="Ovrebo C."/>
            <person name="Racz N."/>
            <person name="Riley R."/>
            <person name="Savchenko A."/>
            <person name="Shiryaev A."/>
            <person name="Soop K."/>
            <person name="Spirin V."/>
            <person name="Szebenyi C."/>
            <person name="Tomsovsky M."/>
            <person name="Tulloss R.E."/>
            <person name="Uehling J."/>
            <person name="Grigoriev I.V."/>
            <person name="Vagvolgyi C."/>
            <person name="Papp T."/>
            <person name="Martin F.M."/>
            <person name="Miettinen O."/>
            <person name="Hibbett D.S."/>
            <person name="Nagy L.G."/>
        </authorList>
    </citation>
    <scope>NUCLEOTIDE SEQUENCE [LARGE SCALE GENOMIC DNA]</scope>
    <source>
        <strain evidence="1 2">NL-1719</strain>
    </source>
</reference>